<comment type="function">
    <text evidence="4">Uses inorganic polyphosphate (polyP) as a donor to convert GDP to GTP or ADP to ATP.</text>
</comment>
<comment type="similarity">
    <text evidence="1 4">Belongs to the polyphosphate kinase 2 (PPK2) family. Class I subfamily.</text>
</comment>
<keyword evidence="7" id="KW-1185">Reference proteome</keyword>
<dbReference type="PIRSF" id="PIRSF028756">
    <property type="entry name" value="PPK2_prd"/>
    <property type="match status" value="1"/>
</dbReference>
<keyword evidence="2 4" id="KW-0808">Transferase</keyword>
<dbReference type="EMBL" id="AP027370">
    <property type="protein sequence ID" value="BDY11760.1"/>
    <property type="molecule type" value="Genomic_DNA"/>
</dbReference>
<evidence type="ECO:0000313" key="7">
    <source>
        <dbReference type="Proteomes" id="UP001321445"/>
    </source>
</evidence>
<dbReference type="Gene3D" id="3.40.50.300">
    <property type="entry name" value="P-loop containing nucleotide triphosphate hydrolases"/>
    <property type="match status" value="1"/>
</dbReference>
<name>A0ABN6WSY1_9BACT</name>
<dbReference type="EC" id="2.7.4.-" evidence="4"/>
<organism evidence="6 7">
    <name type="scientific">Hydrogenimonas cancrithermarum</name>
    <dbReference type="NCBI Taxonomy" id="2993563"/>
    <lineage>
        <taxon>Bacteria</taxon>
        <taxon>Pseudomonadati</taxon>
        <taxon>Campylobacterota</taxon>
        <taxon>Epsilonproteobacteria</taxon>
        <taxon>Campylobacterales</taxon>
        <taxon>Hydrogenimonadaceae</taxon>
        <taxon>Hydrogenimonas</taxon>
    </lineage>
</organism>
<dbReference type="NCBIfam" id="TIGR03707">
    <property type="entry name" value="PPK2_P_aer"/>
    <property type="match status" value="1"/>
</dbReference>
<evidence type="ECO:0000256" key="2">
    <source>
        <dbReference type="ARBA" id="ARBA00022679"/>
    </source>
</evidence>
<dbReference type="InterPro" id="IPR027417">
    <property type="entry name" value="P-loop_NTPase"/>
</dbReference>
<evidence type="ECO:0000256" key="3">
    <source>
        <dbReference type="ARBA" id="ARBA00022777"/>
    </source>
</evidence>
<dbReference type="Proteomes" id="UP001321445">
    <property type="component" value="Chromosome"/>
</dbReference>
<sequence>MNGRKKMDKKTYNKELYRLQVELVKFQRHVIDNDLKVCVVFEGRDAAGKDGTIKRFTEHLSPREARSVALGKPSDRERKSWYFQRFVPHLPSGGEIVFFNRSWYNRAGVEKVMGFCTKKEHKLFMKEVGSFEQMLTHSEMLFFKYYLDISKNEQKRRLEARRKDPLKQWKLSPIDAQAQKLWKAYSKARDEMFSKTSFVFAPWYVVHSDDKKTARINVMKHFLSHVDYPEKEERYLLYDNDVVCEFDPVCYEKGLIAP</sequence>
<feature type="domain" description="Polyphosphate kinase-2-related" evidence="5">
    <location>
        <begin position="7"/>
        <end position="233"/>
    </location>
</feature>
<dbReference type="PANTHER" id="PTHR34383:SF1">
    <property type="entry name" value="ADP-POLYPHOSPHATE PHOSPHOTRANSFERASE"/>
    <property type="match status" value="1"/>
</dbReference>
<dbReference type="RefSeq" id="WP_286336976.1">
    <property type="nucleotide sequence ID" value="NZ_AP027370.1"/>
</dbReference>
<gene>
    <name evidence="6" type="ORF">HCR_00720</name>
</gene>
<proteinExistence type="inferred from homology"/>
<comment type="subunit">
    <text evidence="4">Homotetramer.</text>
</comment>
<keyword evidence="3 4" id="KW-0418">Kinase</keyword>
<dbReference type="SUPFAM" id="SSF52540">
    <property type="entry name" value="P-loop containing nucleoside triphosphate hydrolases"/>
    <property type="match status" value="1"/>
</dbReference>
<dbReference type="Pfam" id="PF03976">
    <property type="entry name" value="PPK2"/>
    <property type="match status" value="1"/>
</dbReference>
<evidence type="ECO:0000259" key="5">
    <source>
        <dbReference type="Pfam" id="PF03976"/>
    </source>
</evidence>
<dbReference type="PANTHER" id="PTHR34383">
    <property type="entry name" value="POLYPHOSPHATE:AMP PHOSPHOTRANSFERASE-RELATED"/>
    <property type="match status" value="1"/>
</dbReference>
<dbReference type="InterPro" id="IPR022488">
    <property type="entry name" value="PPK2-related"/>
</dbReference>
<dbReference type="InterPro" id="IPR016898">
    <property type="entry name" value="Polyphosphate_phosphotransfera"/>
</dbReference>
<protein>
    <recommendedName>
        <fullName evidence="4">ADP/GDP-polyphosphate phosphotransferase</fullName>
        <ecNumber evidence="4">2.7.4.-</ecNumber>
    </recommendedName>
    <alternativeName>
        <fullName evidence="4">Polyphosphate kinase PPK2</fullName>
    </alternativeName>
</protein>
<evidence type="ECO:0000256" key="1">
    <source>
        <dbReference type="ARBA" id="ARBA00009924"/>
    </source>
</evidence>
<evidence type="ECO:0000313" key="6">
    <source>
        <dbReference type="EMBL" id="BDY11760.1"/>
    </source>
</evidence>
<accession>A0ABN6WSY1</accession>
<evidence type="ECO:0000256" key="4">
    <source>
        <dbReference type="RuleBase" id="RU369062"/>
    </source>
</evidence>
<dbReference type="InterPro" id="IPR022486">
    <property type="entry name" value="PPK2_PA0141"/>
</dbReference>
<dbReference type="GO" id="GO:0016301">
    <property type="term" value="F:kinase activity"/>
    <property type="evidence" value="ECO:0007669"/>
    <property type="project" value="UniProtKB-KW"/>
</dbReference>
<reference evidence="6 7" key="1">
    <citation type="submission" date="2023-03" db="EMBL/GenBank/DDBJ databases">
        <title>Description of Hydrogenimonas sp. ISO32.</title>
        <authorList>
            <person name="Mino S."/>
            <person name="Fukazawa S."/>
            <person name="Sawabe T."/>
        </authorList>
    </citation>
    <scope>NUCLEOTIDE SEQUENCE [LARGE SCALE GENOMIC DNA]</scope>
    <source>
        <strain evidence="6 7">ISO32</strain>
    </source>
</reference>